<gene>
    <name evidence="10" type="ORF">EDD29_7061</name>
</gene>
<evidence type="ECO:0000256" key="3">
    <source>
        <dbReference type="ARBA" id="ARBA00022448"/>
    </source>
</evidence>
<organism evidence="10 11">
    <name type="scientific">Actinocorallia herbida</name>
    <dbReference type="NCBI Taxonomy" id="58109"/>
    <lineage>
        <taxon>Bacteria</taxon>
        <taxon>Bacillati</taxon>
        <taxon>Actinomycetota</taxon>
        <taxon>Actinomycetes</taxon>
        <taxon>Streptosporangiales</taxon>
        <taxon>Thermomonosporaceae</taxon>
        <taxon>Actinocorallia</taxon>
    </lineage>
</organism>
<evidence type="ECO:0000256" key="8">
    <source>
        <dbReference type="RuleBase" id="RU363032"/>
    </source>
</evidence>
<feature type="transmembrane region" description="Helical" evidence="8">
    <location>
        <begin position="48"/>
        <end position="72"/>
    </location>
</feature>
<dbReference type="InterPro" id="IPR035906">
    <property type="entry name" value="MetI-like_sf"/>
</dbReference>
<dbReference type="GO" id="GO:0048473">
    <property type="term" value="P:D-methionine transmembrane transport"/>
    <property type="evidence" value="ECO:0007669"/>
    <property type="project" value="TreeGrafter"/>
</dbReference>
<feature type="transmembrane region" description="Helical" evidence="8">
    <location>
        <begin position="142"/>
        <end position="164"/>
    </location>
</feature>
<name>A0A3N1D7B7_9ACTN</name>
<evidence type="ECO:0000259" key="9">
    <source>
        <dbReference type="PROSITE" id="PS50928"/>
    </source>
</evidence>
<comment type="caution">
    <text evidence="10">The sequence shown here is derived from an EMBL/GenBank/DDBJ whole genome shotgun (WGS) entry which is preliminary data.</text>
</comment>
<comment type="subcellular location">
    <subcellularLocation>
        <location evidence="1 8">Cell membrane</location>
        <topology evidence="1 8">Multi-pass membrane protein</topology>
    </subcellularLocation>
</comment>
<comment type="similarity">
    <text evidence="2">Belongs to the binding-protein-dependent transport system permease family. CysTW subfamily.</text>
</comment>
<dbReference type="InterPro" id="IPR000515">
    <property type="entry name" value="MetI-like"/>
</dbReference>
<evidence type="ECO:0000256" key="1">
    <source>
        <dbReference type="ARBA" id="ARBA00004651"/>
    </source>
</evidence>
<dbReference type="AlphaFoldDB" id="A0A3N1D7B7"/>
<keyword evidence="7 8" id="KW-0472">Membrane</keyword>
<dbReference type="InterPro" id="IPR051322">
    <property type="entry name" value="AA_ABC_Transporter_Permease"/>
</dbReference>
<feature type="transmembrane region" description="Helical" evidence="8">
    <location>
        <begin position="184"/>
        <end position="207"/>
    </location>
</feature>
<keyword evidence="4" id="KW-1003">Cell membrane</keyword>
<keyword evidence="6 8" id="KW-1133">Transmembrane helix</keyword>
<keyword evidence="11" id="KW-1185">Reference proteome</keyword>
<feature type="transmembrane region" description="Helical" evidence="8">
    <location>
        <begin position="15"/>
        <end position="36"/>
    </location>
</feature>
<evidence type="ECO:0000256" key="2">
    <source>
        <dbReference type="ARBA" id="ARBA00007069"/>
    </source>
</evidence>
<reference evidence="10 11" key="1">
    <citation type="submission" date="2018-11" db="EMBL/GenBank/DDBJ databases">
        <title>Sequencing the genomes of 1000 actinobacteria strains.</title>
        <authorList>
            <person name="Klenk H.-P."/>
        </authorList>
    </citation>
    <scope>NUCLEOTIDE SEQUENCE [LARGE SCALE GENOMIC DNA]</scope>
    <source>
        <strain evidence="10 11">DSM 44254</strain>
    </source>
</reference>
<evidence type="ECO:0000313" key="10">
    <source>
        <dbReference type="EMBL" id="ROO89371.1"/>
    </source>
</evidence>
<feature type="domain" description="ABC transmembrane type-1" evidence="9">
    <location>
        <begin position="9"/>
        <end position="203"/>
    </location>
</feature>
<dbReference type="EMBL" id="RJKE01000001">
    <property type="protein sequence ID" value="ROO89371.1"/>
    <property type="molecule type" value="Genomic_DNA"/>
</dbReference>
<keyword evidence="3 8" id="KW-0813">Transport</keyword>
<evidence type="ECO:0000256" key="7">
    <source>
        <dbReference type="ARBA" id="ARBA00023136"/>
    </source>
</evidence>
<evidence type="ECO:0000256" key="4">
    <source>
        <dbReference type="ARBA" id="ARBA00022475"/>
    </source>
</evidence>
<dbReference type="PROSITE" id="PS50928">
    <property type="entry name" value="ABC_TM1"/>
    <property type="match status" value="1"/>
</dbReference>
<dbReference type="PANTHER" id="PTHR30450:SF1">
    <property type="entry name" value="D-METHIONINE TRANSPORT SYSTEM PERMEASE PROTEIN METI-RELATED"/>
    <property type="match status" value="1"/>
</dbReference>
<evidence type="ECO:0000256" key="6">
    <source>
        <dbReference type="ARBA" id="ARBA00022989"/>
    </source>
</evidence>
<dbReference type="Gene3D" id="1.10.3720.10">
    <property type="entry name" value="MetI-like"/>
    <property type="match status" value="1"/>
</dbReference>
<dbReference type="PANTHER" id="PTHR30450">
    <property type="entry name" value="ABC TRANSPORTER PERMEASE"/>
    <property type="match status" value="1"/>
</dbReference>
<protein>
    <submittedName>
        <fullName evidence="10">D-methionine transport system permease protein</fullName>
    </submittedName>
</protein>
<proteinExistence type="inferred from homology"/>
<dbReference type="FunFam" id="1.10.3720.10:FF:000002">
    <property type="entry name" value="D-methionine ABC transporter permease MetI"/>
    <property type="match status" value="1"/>
</dbReference>
<feature type="transmembrane region" description="Helical" evidence="8">
    <location>
        <begin position="78"/>
        <end position="101"/>
    </location>
</feature>
<dbReference type="SUPFAM" id="SSF161098">
    <property type="entry name" value="MetI-like"/>
    <property type="match status" value="1"/>
</dbReference>
<accession>A0A3N1D7B7</accession>
<keyword evidence="5 8" id="KW-0812">Transmembrane</keyword>
<sequence>MSADLVLALQETFQMVWVSAVLTALGGLLLGVLLILTDRGGLAPCVPVNRVLGLVVNVGRSLPFIILMVAVLPLTRAVVGTTIGTEAAIVPLTIGAIPFFARLAETALREVDPGVVAAARAMGASRGQIVGKVLLREARPGLVAGLTVTVITLIGYSAMAGAIGGGGLGDLAIRYGYQRFETGTMIACVAVLVVLVQVIQMLGDLLVRRLSHK</sequence>
<dbReference type="GO" id="GO:0005886">
    <property type="term" value="C:plasma membrane"/>
    <property type="evidence" value="ECO:0007669"/>
    <property type="project" value="UniProtKB-SubCell"/>
</dbReference>
<dbReference type="Proteomes" id="UP000272400">
    <property type="component" value="Unassembled WGS sequence"/>
</dbReference>
<evidence type="ECO:0000256" key="5">
    <source>
        <dbReference type="ARBA" id="ARBA00022692"/>
    </source>
</evidence>
<evidence type="ECO:0000313" key="11">
    <source>
        <dbReference type="Proteomes" id="UP000272400"/>
    </source>
</evidence>
<dbReference type="Pfam" id="PF00528">
    <property type="entry name" value="BPD_transp_1"/>
    <property type="match status" value="1"/>
</dbReference>
<dbReference type="CDD" id="cd06261">
    <property type="entry name" value="TM_PBP2"/>
    <property type="match status" value="1"/>
</dbReference>